<keyword evidence="5" id="KW-1185">Reference proteome</keyword>
<dbReference type="InterPro" id="IPR036286">
    <property type="entry name" value="LexA/Signal_pep-like_sf"/>
</dbReference>
<evidence type="ECO:0000256" key="2">
    <source>
        <dbReference type="RuleBase" id="RU362042"/>
    </source>
</evidence>
<reference evidence="4" key="1">
    <citation type="submission" date="2024-04" db="EMBL/GenBank/DDBJ databases">
        <title>Mariniflexile litorale, isolated from the shallow sediments of the Sea of Japan.</title>
        <authorList>
            <person name="Romanenko L."/>
            <person name="Isaeva M."/>
        </authorList>
    </citation>
    <scope>NUCLEOTIDE SEQUENCE [LARGE SCALE GENOMIC DNA]</scope>
    <source>
        <strain evidence="4">KMM 9835</strain>
    </source>
</reference>
<dbReference type="EMBL" id="CP155618">
    <property type="protein sequence ID" value="XBL15002.1"/>
    <property type="molecule type" value="Genomic_DNA"/>
</dbReference>
<comment type="similarity">
    <text evidence="2">Belongs to the peptidase S26 family.</text>
</comment>
<organism evidence="4 5">
    <name type="scientific">Mariniflexile litorale</name>
    <dbReference type="NCBI Taxonomy" id="3045158"/>
    <lineage>
        <taxon>Bacteria</taxon>
        <taxon>Pseudomonadati</taxon>
        <taxon>Bacteroidota</taxon>
        <taxon>Flavobacteriia</taxon>
        <taxon>Flavobacteriales</taxon>
        <taxon>Flavobacteriaceae</taxon>
        <taxon>Mariniflexile</taxon>
    </lineage>
</organism>
<evidence type="ECO:0000259" key="3">
    <source>
        <dbReference type="Pfam" id="PF10502"/>
    </source>
</evidence>
<dbReference type="EC" id="3.4.21.89" evidence="2"/>
<feature type="domain" description="Peptidase S26" evidence="3">
    <location>
        <begin position="3"/>
        <end position="81"/>
    </location>
</feature>
<keyword evidence="2" id="KW-0645">Protease</keyword>
<dbReference type="GO" id="GO:0009003">
    <property type="term" value="F:signal peptidase activity"/>
    <property type="evidence" value="ECO:0007669"/>
    <property type="project" value="UniProtKB-EC"/>
</dbReference>
<dbReference type="GO" id="GO:0016020">
    <property type="term" value="C:membrane"/>
    <property type="evidence" value="ECO:0007669"/>
    <property type="project" value="UniProtKB-SubCell"/>
</dbReference>
<name>A0AAU7EHQ8_9FLAO</name>
<dbReference type="AlphaFoldDB" id="A0AAU7EHQ8"/>
<protein>
    <recommendedName>
        <fullName evidence="1 2">Signal peptidase I</fullName>
        <ecNumber evidence="2">3.4.21.89</ecNumber>
    </recommendedName>
</protein>
<dbReference type="InterPro" id="IPR019533">
    <property type="entry name" value="Peptidase_S26"/>
</dbReference>
<proteinExistence type="inferred from homology"/>
<evidence type="ECO:0000256" key="1">
    <source>
        <dbReference type="ARBA" id="ARBA00019232"/>
    </source>
</evidence>
<dbReference type="CDD" id="cd06530">
    <property type="entry name" value="S26_SPase_I"/>
    <property type="match status" value="1"/>
</dbReference>
<keyword evidence="2 4" id="KW-0378">Hydrolase</keyword>
<dbReference type="GO" id="GO:0004252">
    <property type="term" value="F:serine-type endopeptidase activity"/>
    <property type="evidence" value="ECO:0007669"/>
    <property type="project" value="InterPro"/>
</dbReference>
<dbReference type="GO" id="GO:0006465">
    <property type="term" value="P:signal peptide processing"/>
    <property type="evidence" value="ECO:0007669"/>
    <property type="project" value="InterPro"/>
</dbReference>
<sequence length="99" mass="11626">MHIVLNDENLAIYEKAINSSENSSVKEIDGAYYINDKKATHYTFKHDYYFMMGDNRGGTMDSRIWGFVPKENIIGKVQCVLYSNYQDEFQWNRLLKSVN</sequence>
<dbReference type="SUPFAM" id="SSF51306">
    <property type="entry name" value="LexA/Signal peptidase"/>
    <property type="match status" value="1"/>
</dbReference>
<comment type="subcellular location">
    <subcellularLocation>
        <location evidence="2">Membrane</location>
        <topology evidence="2">Single-pass type II membrane protein</topology>
    </subcellularLocation>
</comment>
<comment type="catalytic activity">
    <reaction evidence="2">
        <text>Cleavage of hydrophobic, N-terminal signal or leader sequences from secreted and periplasmic proteins.</text>
        <dbReference type="EC" id="3.4.21.89"/>
    </reaction>
</comment>
<dbReference type="NCBIfam" id="TIGR02227">
    <property type="entry name" value="sigpep_I_bact"/>
    <property type="match status" value="1"/>
</dbReference>
<accession>A0AAU7EHQ8</accession>
<dbReference type="KEGG" id="mlil:QLS71_003050"/>
<dbReference type="Proteomes" id="UP001224325">
    <property type="component" value="Chromosome"/>
</dbReference>
<gene>
    <name evidence="4" type="primary">lepB</name>
    <name evidence="4" type="ORF">QLS71_003050</name>
</gene>
<evidence type="ECO:0000313" key="5">
    <source>
        <dbReference type="Proteomes" id="UP001224325"/>
    </source>
</evidence>
<dbReference type="RefSeq" id="WP_308990446.1">
    <property type="nucleotide sequence ID" value="NZ_CP155618.1"/>
</dbReference>
<evidence type="ECO:0000313" key="4">
    <source>
        <dbReference type="EMBL" id="XBL15002.1"/>
    </source>
</evidence>
<dbReference type="Gene3D" id="2.10.109.10">
    <property type="entry name" value="Umud Fragment, subunit A"/>
    <property type="match status" value="1"/>
</dbReference>
<dbReference type="Pfam" id="PF10502">
    <property type="entry name" value="Peptidase_S26"/>
    <property type="match status" value="1"/>
</dbReference>
<dbReference type="InterPro" id="IPR000223">
    <property type="entry name" value="Pept_S26A_signal_pept_1"/>
</dbReference>